<proteinExistence type="predicted"/>
<dbReference type="EMBL" id="CP159925">
    <property type="protein sequence ID" value="XCO76020.1"/>
    <property type="molecule type" value="Genomic_DNA"/>
</dbReference>
<gene>
    <name evidence="1" type="ORF">ABU614_04325</name>
</gene>
<accession>A0AAU8MVL3</accession>
<name>A0AAU8MVL3_9GAMM</name>
<dbReference type="AlphaFoldDB" id="A0AAU8MVL3"/>
<sequence length="118" mass="13055">MAGRKRPTGDYIADVARAYLDRATVEFENHAVTGKGDIDDLDAIRQSPCHAPRADEACRVRRRHVIGARCTQNIAVAGAGHTYEEAARFCAAPTSARQPGDAQVRRRAYTYFVPRRPT</sequence>
<protein>
    <submittedName>
        <fullName evidence="1">Uncharacterized protein</fullName>
    </submittedName>
</protein>
<organism evidence="1">
    <name type="scientific">Lysobacter firmicutimachus</name>
    <dbReference type="NCBI Taxonomy" id="1792846"/>
    <lineage>
        <taxon>Bacteria</taxon>
        <taxon>Pseudomonadati</taxon>
        <taxon>Pseudomonadota</taxon>
        <taxon>Gammaproteobacteria</taxon>
        <taxon>Lysobacterales</taxon>
        <taxon>Lysobacteraceae</taxon>
        <taxon>Lysobacter</taxon>
    </lineage>
</organism>
<dbReference type="RefSeq" id="WP_363799384.1">
    <property type="nucleotide sequence ID" value="NZ_CP159925.1"/>
</dbReference>
<reference evidence="1" key="1">
    <citation type="submission" date="2024-06" db="EMBL/GenBank/DDBJ databases">
        <authorList>
            <person name="Li S."/>
        </authorList>
    </citation>
    <scope>NUCLEOTIDE SEQUENCE</scope>
    <source>
        <strain evidence="1">SR10</strain>
    </source>
</reference>
<evidence type="ECO:0000313" key="1">
    <source>
        <dbReference type="EMBL" id="XCO76020.1"/>
    </source>
</evidence>